<sequence>MFGLKDIEAEADRLLRDVPDGPELDPLARALITLAVRVSVVSLRTDEIGEAIATARAAGATTEQIQEIINLVSGLGVHSLMVSAVLVLNGEGAPSPLDAEQQELWARHVGDDPYWKVFDAELPGFLEALLRISPAAFRGFFDYCAIPWATRHVRAVTKELAAMACDANPGHRFGPGFRLHLRNAIKLGAGRKAVLESLRIAAAAPEHIGVP</sequence>
<dbReference type="RefSeq" id="WP_070931779.1">
    <property type="nucleotide sequence ID" value="NZ_MIPT01000001.1"/>
</dbReference>
<dbReference type="EMBL" id="MIPT01000001">
    <property type="protein sequence ID" value="OHT18237.1"/>
    <property type="molecule type" value="Genomic_DNA"/>
</dbReference>
<dbReference type="AlphaFoldDB" id="A0A1S1H819"/>
<protein>
    <recommendedName>
        <fullName evidence="3">Carboxymuconolactone decarboxylase family protein</fullName>
    </recommendedName>
</protein>
<evidence type="ECO:0000313" key="1">
    <source>
        <dbReference type="EMBL" id="OHT18237.1"/>
    </source>
</evidence>
<dbReference type="InterPro" id="IPR029032">
    <property type="entry name" value="AhpD-like"/>
</dbReference>
<keyword evidence="2" id="KW-1185">Reference proteome</keyword>
<dbReference type="PANTHER" id="PTHR33930">
    <property type="entry name" value="ALKYL HYDROPEROXIDE REDUCTASE AHPD"/>
    <property type="match status" value="1"/>
</dbReference>
<accession>A0A1S1H819</accession>
<organism evidence="1 2">
    <name type="scientific">Edaphosphingomonas haloaromaticamans</name>
    <dbReference type="NCBI Taxonomy" id="653954"/>
    <lineage>
        <taxon>Bacteria</taxon>
        <taxon>Pseudomonadati</taxon>
        <taxon>Pseudomonadota</taxon>
        <taxon>Alphaproteobacteria</taxon>
        <taxon>Sphingomonadales</taxon>
        <taxon>Rhizorhabdaceae</taxon>
        <taxon>Edaphosphingomonas</taxon>
    </lineage>
</organism>
<dbReference type="OrthoDB" id="3824300at2"/>
<dbReference type="PANTHER" id="PTHR33930:SF2">
    <property type="entry name" value="BLR3452 PROTEIN"/>
    <property type="match status" value="1"/>
</dbReference>
<dbReference type="Proteomes" id="UP000179467">
    <property type="component" value="Unassembled WGS sequence"/>
</dbReference>
<comment type="caution">
    <text evidence="1">The sequence shown here is derived from an EMBL/GenBank/DDBJ whole genome shotgun (WGS) entry which is preliminary data.</text>
</comment>
<reference evidence="1 2" key="1">
    <citation type="submission" date="2016-09" db="EMBL/GenBank/DDBJ databases">
        <title>Metabolic pathway, cell adaptation mechanisms and a novel monoxygenase revealed through proteogenomic-transcription analysis of a Sphingomonas haloaromaticamans strain degrading the fungicide ortho-phenylphenol.</title>
        <authorList>
            <person name="Perruchon C."/>
            <person name="Papadopoulou E.S."/>
            <person name="Rousidou C."/>
            <person name="Vasileiadis S."/>
            <person name="Tanou G."/>
            <person name="Amoutzias G."/>
            <person name="Molassiotis A."/>
            <person name="Karpouzas D.G."/>
        </authorList>
    </citation>
    <scope>NUCLEOTIDE SEQUENCE [LARGE SCALE GENOMIC DNA]</scope>
    <source>
        <strain evidence="1 2">P3</strain>
    </source>
</reference>
<name>A0A1S1H819_9SPHN</name>
<dbReference type="GO" id="GO:0016491">
    <property type="term" value="F:oxidoreductase activity"/>
    <property type="evidence" value="ECO:0007669"/>
    <property type="project" value="TreeGrafter"/>
</dbReference>
<evidence type="ECO:0000313" key="2">
    <source>
        <dbReference type="Proteomes" id="UP000179467"/>
    </source>
</evidence>
<gene>
    <name evidence="1" type="ORF">BHE75_00208</name>
</gene>
<dbReference type="SUPFAM" id="SSF69118">
    <property type="entry name" value="AhpD-like"/>
    <property type="match status" value="1"/>
</dbReference>
<dbReference type="Gene3D" id="1.20.1290.10">
    <property type="entry name" value="AhpD-like"/>
    <property type="match status" value="1"/>
</dbReference>
<proteinExistence type="predicted"/>
<evidence type="ECO:0008006" key="3">
    <source>
        <dbReference type="Google" id="ProtNLM"/>
    </source>
</evidence>